<dbReference type="Proteomes" id="UP001431656">
    <property type="component" value="Chromosome"/>
</dbReference>
<dbReference type="SUPFAM" id="SSF53335">
    <property type="entry name" value="S-adenosyl-L-methionine-dependent methyltransferases"/>
    <property type="match status" value="1"/>
</dbReference>
<dbReference type="PANTHER" id="PTHR13370:SF3">
    <property type="entry name" value="TRNA (GUANINE(10)-N2)-METHYLTRANSFERASE HOMOLOG"/>
    <property type="match status" value="1"/>
</dbReference>
<evidence type="ECO:0000313" key="5">
    <source>
        <dbReference type="Proteomes" id="UP001431656"/>
    </source>
</evidence>
<dbReference type="RefSeq" id="WP_286267934.1">
    <property type="nucleotide sequence ID" value="NZ_AP028056.1"/>
</dbReference>
<gene>
    <name evidence="4" type="ORF">brsh051_08690</name>
</gene>
<dbReference type="InterPro" id="IPR029063">
    <property type="entry name" value="SAM-dependent_MTases_sf"/>
</dbReference>
<accession>A0AAN0MFD8</accession>
<feature type="compositionally biased region" description="Basic and acidic residues" evidence="3">
    <location>
        <begin position="261"/>
        <end position="281"/>
    </location>
</feature>
<dbReference type="GO" id="GO:0032259">
    <property type="term" value="P:methylation"/>
    <property type="evidence" value="ECO:0007669"/>
    <property type="project" value="UniProtKB-KW"/>
</dbReference>
<keyword evidence="5" id="KW-1185">Reference proteome</keyword>
<organism evidence="4 5">
    <name type="scientific">Brooklawnia propionicigenes</name>
    <dbReference type="NCBI Taxonomy" id="3041175"/>
    <lineage>
        <taxon>Bacteria</taxon>
        <taxon>Bacillati</taxon>
        <taxon>Actinomycetota</taxon>
        <taxon>Actinomycetes</taxon>
        <taxon>Propionibacteriales</taxon>
        <taxon>Propionibacteriaceae</taxon>
        <taxon>Brooklawnia</taxon>
    </lineage>
</organism>
<evidence type="ECO:0000256" key="3">
    <source>
        <dbReference type="SAM" id="MobiDB-lite"/>
    </source>
</evidence>
<keyword evidence="1 4" id="KW-0489">Methyltransferase</keyword>
<dbReference type="KEGG" id="broo:brsh051_08690"/>
<feature type="region of interest" description="Disordered" evidence="3">
    <location>
        <begin position="248"/>
        <end position="284"/>
    </location>
</feature>
<dbReference type="GO" id="GO:0008168">
    <property type="term" value="F:methyltransferase activity"/>
    <property type="evidence" value="ECO:0007669"/>
    <property type="project" value="UniProtKB-KW"/>
</dbReference>
<proteinExistence type="predicted"/>
<evidence type="ECO:0000313" key="4">
    <source>
        <dbReference type="EMBL" id="BEH01588.1"/>
    </source>
</evidence>
<dbReference type="PANTHER" id="PTHR13370">
    <property type="entry name" value="RNA METHYLASE-RELATED"/>
    <property type="match status" value="1"/>
</dbReference>
<dbReference type="GO" id="GO:0005737">
    <property type="term" value="C:cytoplasm"/>
    <property type="evidence" value="ECO:0007669"/>
    <property type="project" value="TreeGrafter"/>
</dbReference>
<reference evidence="4" key="1">
    <citation type="journal article" date="2024" name="Int. J. Syst. Evol. Microbiol.">
        <title>Brooklawnia propionicigenes sp. nov., a facultatively anaerobic, propionate-producing bacterium isolated from a methanogenic reactor treating waste from cattle farms.</title>
        <authorList>
            <person name="Akita Y."/>
            <person name="Ueki A."/>
            <person name="Tonouchi A."/>
            <person name="Sugawara Y."/>
            <person name="Honma S."/>
            <person name="Kaku N."/>
            <person name="Ueki K."/>
        </authorList>
    </citation>
    <scope>NUCLEOTIDE SEQUENCE</scope>
    <source>
        <strain evidence="4">SH051</strain>
    </source>
</reference>
<name>A0AAN0MFD8_9ACTN</name>
<evidence type="ECO:0000256" key="2">
    <source>
        <dbReference type="ARBA" id="ARBA00022679"/>
    </source>
</evidence>
<protein>
    <submittedName>
        <fullName evidence="4">SAM-dependent methyltransferase</fullName>
    </submittedName>
</protein>
<keyword evidence="2" id="KW-0808">Transferase</keyword>
<sequence>MPDFRMLLSPSANHVYRDATPRLAAAELEITAGFADQIAITSLGRADALRFSADDLDELALAAQSSLLVGFEESDGWLRPLDLPNLQVMDDDLVTIPKYPGKTNEAFTRLLLHLTLSQVSRPGPLEVLDPLAGRGTTLLAAWQAGHHGFGVEADEKAFDALASYLKTYLRTKRIKHSAQVSRVRREGRSLGRRLDAEARLDEATHDHPAQPGAPRLKMTVFTGDTRDSATLFGRKRFDAIVTDAPYGVVHGAEQRSSGQRGSDRHGSERHGDPHPGGRDRSPSGLLAEAIPIWRSQLKPGGALGISWNTYTLSRDELLEMLTDAGLHPFDDGPWLEFEHRVDSSINRDLVVAITD</sequence>
<evidence type="ECO:0000256" key="1">
    <source>
        <dbReference type="ARBA" id="ARBA00022603"/>
    </source>
</evidence>
<dbReference type="EMBL" id="AP028056">
    <property type="protein sequence ID" value="BEH01588.1"/>
    <property type="molecule type" value="Genomic_DNA"/>
</dbReference>
<dbReference type="Gene3D" id="3.40.50.150">
    <property type="entry name" value="Vaccinia Virus protein VP39"/>
    <property type="match status" value="1"/>
</dbReference>
<dbReference type="AlphaFoldDB" id="A0AAN0MFD8"/>